<comment type="caution">
    <text evidence="1">The sequence shown here is derived from an EMBL/GenBank/DDBJ whole genome shotgun (WGS) entry which is preliminary data.</text>
</comment>
<dbReference type="AlphaFoldDB" id="A0A0F9Q7N2"/>
<reference evidence="1" key="1">
    <citation type="journal article" date="2015" name="Nature">
        <title>Complex archaea that bridge the gap between prokaryotes and eukaryotes.</title>
        <authorList>
            <person name="Spang A."/>
            <person name="Saw J.H."/>
            <person name="Jorgensen S.L."/>
            <person name="Zaremba-Niedzwiedzka K."/>
            <person name="Martijn J."/>
            <person name="Lind A.E."/>
            <person name="van Eijk R."/>
            <person name="Schleper C."/>
            <person name="Guy L."/>
            <person name="Ettema T.J."/>
        </authorList>
    </citation>
    <scope>NUCLEOTIDE SEQUENCE</scope>
</reference>
<evidence type="ECO:0000313" key="1">
    <source>
        <dbReference type="EMBL" id="KKN40010.1"/>
    </source>
</evidence>
<accession>A0A0F9Q7N2</accession>
<name>A0A0F9Q7N2_9ZZZZ</name>
<dbReference type="EMBL" id="LAZR01001731">
    <property type="protein sequence ID" value="KKN40010.1"/>
    <property type="molecule type" value="Genomic_DNA"/>
</dbReference>
<sequence length="51" mass="5982">MTEIKVEGTITLEDKEAREWLKSLNTKIEAINERTKTHTIDIQKLKKSIKK</sequence>
<organism evidence="1">
    <name type="scientific">marine sediment metagenome</name>
    <dbReference type="NCBI Taxonomy" id="412755"/>
    <lineage>
        <taxon>unclassified sequences</taxon>
        <taxon>metagenomes</taxon>
        <taxon>ecological metagenomes</taxon>
    </lineage>
</organism>
<gene>
    <name evidence="1" type="ORF">LCGC14_0737810</name>
</gene>
<protein>
    <submittedName>
        <fullName evidence="1">Uncharacterized protein</fullName>
    </submittedName>
</protein>
<proteinExistence type="predicted"/>